<evidence type="ECO:0000259" key="5">
    <source>
        <dbReference type="PROSITE" id="PS51464"/>
    </source>
</evidence>
<evidence type="ECO:0000313" key="6">
    <source>
        <dbReference type="EMBL" id="SDC83984.1"/>
    </source>
</evidence>
<dbReference type="Gene3D" id="1.10.10.10">
    <property type="entry name" value="Winged helix-like DNA-binding domain superfamily/Winged helix DNA-binding domain"/>
    <property type="match status" value="1"/>
</dbReference>
<name>A0A1G6PWG1_9BACT</name>
<dbReference type="GO" id="GO:0097367">
    <property type="term" value="F:carbohydrate derivative binding"/>
    <property type="evidence" value="ECO:0007669"/>
    <property type="project" value="InterPro"/>
</dbReference>
<dbReference type="InterPro" id="IPR009057">
    <property type="entry name" value="Homeodomain-like_sf"/>
</dbReference>
<dbReference type="CDD" id="cd05013">
    <property type="entry name" value="SIS_RpiR"/>
    <property type="match status" value="1"/>
</dbReference>
<dbReference type="EMBL" id="FMYV01000009">
    <property type="protein sequence ID" value="SDC83984.1"/>
    <property type="molecule type" value="Genomic_DNA"/>
</dbReference>
<feature type="domain" description="SIS" evidence="5">
    <location>
        <begin position="113"/>
        <end position="252"/>
    </location>
</feature>
<dbReference type="GO" id="GO:0003677">
    <property type="term" value="F:DNA binding"/>
    <property type="evidence" value="ECO:0007669"/>
    <property type="project" value="UniProtKB-KW"/>
</dbReference>
<keyword evidence="2 6" id="KW-0238">DNA-binding</keyword>
<dbReference type="OrthoDB" id="3684496at2"/>
<evidence type="ECO:0000256" key="2">
    <source>
        <dbReference type="ARBA" id="ARBA00023125"/>
    </source>
</evidence>
<dbReference type="RefSeq" id="WP_091405308.1">
    <property type="nucleotide sequence ID" value="NZ_FMYV01000009.1"/>
</dbReference>
<protein>
    <submittedName>
        <fullName evidence="6">DNA-binding transcriptional regulator, MurR/RpiR family, contains HTH and SIS domains</fullName>
    </submittedName>
    <submittedName>
        <fullName evidence="7">MurR/RpiR family transcriptional regulator</fullName>
    </submittedName>
</protein>
<evidence type="ECO:0000313" key="8">
    <source>
        <dbReference type="Proteomes" id="UP000199322"/>
    </source>
</evidence>
<dbReference type="Proteomes" id="UP000297288">
    <property type="component" value="Unassembled WGS sequence"/>
</dbReference>
<dbReference type="PANTHER" id="PTHR30514:SF1">
    <property type="entry name" value="HTH-TYPE TRANSCRIPTIONAL REGULATOR HEXR-RELATED"/>
    <property type="match status" value="1"/>
</dbReference>
<accession>A0A1G6PWG1</accession>
<keyword evidence="1" id="KW-0805">Transcription regulation</keyword>
<dbReference type="Pfam" id="PF01380">
    <property type="entry name" value="SIS"/>
    <property type="match status" value="1"/>
</dbReference>
<dbReference type="PANTHER" id="PTHR30514">
    <property type="entry name" value="GLUCOKINASE"/>
    <property type="match status" value="1"/>
</dbReference>
<feature type="domain" description="HTH rpiR-type" evidence="4">
    <location>
        <begin position="1"/>
        <end position="76"/>
    </location>
</feature>
<dbReference type="InterPro" id="IPR000281">
    <property type="entry name" value="HTH_RpiR"/>
</dbReference>
<dbReference type="InterPro" id="IPR046348">
    <property type="entry name" value="SIS_dom_sf"/>
</dbReference>
<dbReference type="STRING" id="28234.SAMN04488588_1910"/>
<dbReference type="SUPFAM" id="SSF46689">
    <property type="entry name" value="Homeodomain-like"/>
    <property type="match status" value="1"/>
</dbReference>
<dbReference type="InterPro" id="IPR036388">
    <property type="entry name" value="WH-like_DNA-bd_sf"/>
</dbReference>
<evidence type="ECO:0000256" key="1">
    <source>
        <dbReference type="ARBA" id="ARBA00023015"/>
    </source>
</evidence>
<keyword evidence="8" id="KW-1185">Reference proteome</keyword>
<reference evidence="6 8" key="1">
    <citation type="submission" date="2016-10" db="EMBL/GenBank/DDBJ databases">
        <authorList>
            <person name="de Groot N.N."/>
        </authorList>
    </citation>
    <scope>NUCLEOTIDE SEQUENCE [LARGE SCALE GENOMIC DNA]</scope>
    <source>
        <strain evidence="6 8">WG14</strain>
    </source>
</reference>
<dbReference type="AlphaFoldDB" id="A0A1G6PWG1"/>
<sequence>MVIQKIKGIYNSLTNSEKKAANYIIERPGDVIHYSITELANWSEVSETTVYRLIKKIGFTGYQDFKMSLVKQLSQPSIEDESIDDIYAAVYNKTVNMLEYTYQNIDKEKINLVAEKIKNARKVLFYAVGRSYSVALDMSLKLAALGISSEAYSDPHMQVMAGAAADKHCVVISISHSGMIRDVYKSTEVAKEAGAFTVSITSGVESPLSKISELKIYTAANHPDENEYTYNRIAEMFVMDIIYRVLIQKINPEKHFEKLYKITNTKRF</sequence>
<dbReference type="InterPro" id="IPR001347">
    <property type="entry name" value="SIS_dom"/>
</dbReference>
<keyword evidence="3" id="KW-0804">Transcription</keyword>
<evidence type="ECO:0000259" key="4">
    <source>
        <dbReference type="PROSITE" id="PS51071"/>
    </source>
</evidence>
<dbReference type="Pfam" id="PF01418">
    <property type="entry name" value="HTH_6"/>
    <property type="match status" value="1"/>
</dbReference>
<dbReference type="GO" id="GO:0003700">
    <property type="term" value="F:DNA-binding transcription factor activity"/>
    <property type="evidence" value="ECO:0007669"/>
    <property type="project" value="InterPro"/>
</dbReference>
<reference evidence="7 9" key="2">
    <citation type="submission" date="2019-04" db="EMBL/GenBank/DDBJ databases">
        <title>Draft genome sequence data and analysis of a Fermenting Bacterium, Geotoga petraea strain HO-Geo1, isolated from heavy-oil petroleum reservoir in Russia.</title>
        <authorList>
            <person name="Grouzdev D.S."/>
            <person name="Semenova E.M."/>
            <person name="Sokolova D.S."/>
            <person name="Tourova T.P."/>
            <person name="Poltaraus A.B."/>
            <person name="Nazina T.N."/>
        </authorList>
    </citation>
    <scope>NUCLEOTIDE SEQUENCE [LARGE SCALE GENOMIC DNA]</scope>
    <source>
        <strain evidence="7 9">HO-Geo1</strain>
    </source>
</reference>
<proteinExistence type="predicted"/>
<dbReference type="InterPro" id="IPR035472">
    <property type="entry name" value="RpiR-like_SIS"/>
</dbReference>
<dbReference type="PROSITE" id="PS51071">
    <property type="entry name" value="HTH_RPIR"/>
    <property type="match status" value="1"/>
</dbReference>
<evidence type="ECO:0000256" key="3">
    <source>
        <dbReference type="ARBA" id="ARBA00023163"/>
    </source>
</evidence>
<organism evidence="6 8">
    <name type="scientific">Geotoga petraea</name>
    <dbReference type="NCBI Taxonomy" id="28234"/>
    <lineage>
        <taxon>Bacteria</taxon>
        <taxon>Thermotogati</taxon>
        <taxon>Thermotogota</taxon>
        <taxon>Thermotogae</taxon>
        <taxon>Petrotogales</taxon>
        <taxon>Petrotogaceae</taxon>
        <taxon>Geotoga</taxon>
    </lineage>
</organism>
<evidence type="ECO:0000313" key="7">
    <source>
        <dbReference type="EMBL" id="TGG86859.1"/>
    </source>
</evidence>
<dbReference type="EMBL" id="SRME01000007">
    <property type="protein sequence ID" value="TGG86859.1"/>
    <property type="molecule type" value="Genomic_DNA"/>
</dbReference>
<dbReference type="PROSITE" id="PS51464">
    <property type="entry name" value="SIS"/>
    <property type="match status" value="1"/>
</dbReference>
<dbReference type="Gene3D" id="3.40.50.10490">
    <property type="entry name" value="Glucose-6-phosphate isomerase like protein, domain 1"/>
    <property type="match status" value="1"/>
</dbReference>
<dbReference type="Proteomes" id="UP000199322">
    <property type="component" value="Unassembled WGS sequence"/>
</dbReference>
<evidence type="ECO:0000313" key="9">
    <source>
        <dbReference type="Proteomes" id="UP000297288"/>
    </source>
</evidence>
<dbReference type="InterPro" id="IPR047640">
    <property type="entry name" value="RpiR-like"/>
</dbReference>
<dbReference type="GO" id="GO:1901135">
    <property type="term" value="P:carbohydrate derivative metabolic process"/>
    <property type="evidence" value="ECO:0007669"/>
    <property type="project" value="InterPro"/>
</dbReference>
<gene>
    <name evidence="7" type="ORF">E4650_09435</name>
    <name evidence="6" type="ORF">SAMN04488588_1910</name>
</gene>
<dbReference type="SUPFAM" id="SSF53697">
    <property type="entry name" value="SIS domain"/>
    <property type="match status" value="1"/>
</dbReference>